<dbReference type="PROSITE" id="PS00028">
    <property type="entry name" value="ZINC_FINGER_C2H2_1"/>
    <property type="match status" value="1"/>
</dbReference>
<proteinExistence type="predicted"/>
<dbReference type="EMBL" id="NKXS01002098">
    <property type="protein sequence ID" value="PIN15345.1"/>
    <property type="molecule type" value="Genomic_DNA"/>
</dbReference>
<dbReference type="OrthoDB" id="9514740at2759"/>
<dbReference type="SUPFAM" id="SSF56399">
    <property type="entry name" value="ADP-ribosylation"/>
    <property type="match status" value="1"/>
</dbReference>
<evidence type="ECO:0000256" key="1">
    <source>
        <dbReference type="PROSITE-ProRule" id="PRU00042"/>
    </source>
</evidence>
<accession>A0A2G9HCT3</accession>
<comment type="caution">
    <text evidence="4">The sequence shown here is derived from an EMBL/GenBank/DDBJ whole genome shotgun (WGS) entry which is preliminary data.</text>
</comment>
<keyword evidence="5" id="KW-1185">Reference proteome</keyword>
<feature type="region of interest" description="Disordered" evidence="2">
    <location>
        <begin position="1"/>
        <end position="32"/>
    </location>
</feature>
<organism evidence="4 5">
    <name type="scientific">Handroanthus impetiginosus</name>
    <dbReference type="NCBI Taxonomy" id="429701"/>
    <lineage>
        <taxon>Eukaryota</taxon>
        <taxon>Viridiplantae</taxon>
        <taxon>Streptophyta</taxon>
        <taxon>Embryophyta</taxon>
        <taxon>Tracheophyta</taxon>
        <taxon>Spermatophyta</taxon>
        <taxon>Magnoliopsida</taxon>
        <taxon>eudicotyledons</taxon>
        <taxon>Gunneridae</taxon>
        <taxon>Pentapetalae</taxon>
        <taxon>asterids</taxon>
        <taxon>lamiids</taxon>
        <taxon>Lamiales</taxon>
        <taxon>Bignoniaceae</taxon>
        <taxon>Crescentiina</taxon>
        <taxon>Tabebuia alliance</taxon>
        <taxon>Handroanthus</taxon>
    </lineage>
</organism>
<dbReference type="InterPro" id="IPR013087">
    <property type="entry name" value="Znf_C2H2_type"/>
</dbReference>
<evidence type="ECO:0000313" key="4">
    <source>
        <dbReference type="EMBL" id="PIN15345.1"/>
    </source>
</evidence>
<protein>
    <recommendedName>
        <fullName evidence="3">C2H2-type domain-containing protein</fullName>
    </recommendedName>
</protein>
<dbReference type="PANTHER" id="PTHR31681:SF12">
    <property type="entry name" value="C2H2-LIKE ZINC FINGER PROTEIN"/>
    <property type="match status" value="1"/>
</dbReference>
<evidence type="ECO:0000313" key="5">
    <source>
        <dbReference type="Proteomes" id="UP000231279"/>
    </source>
</evidence>
<dbReference type="AlphaFoldDB" id="A0A2G9HCT3"/>
<keyword evidence="1" id="KW-0862">Zinc</keyword>
<evidence type="ECO:0000256" key="2">
    <source>
        <dbReference type="SAM" id="MobiDB-lite"/>
    </source>
</evidence>
<dbReference type="Proteomes" id="UP000231279">
    <property type="component" value="Unassembled WGS sequence"/>
</dbReference>
<reference evidence="5" key="1">
    <citation type="journal article" date="2018" name="Gigascience">
        <title>Genome assembly of the Pink Ipe (Handroanthus impetiginosus, Bignoniaceae), a highly valued, ecologically keystone Neotropical timber forest tree.</title>
        <authorList>
            <person name="Silva-Junior O.B."/>
            <person name="Grattapaglia D."/>
            <person name="Novaes E."/>
            <person name="Collevatti R.G."/>
        </authorList>
    </citation>
    <scope>NUCLEOTIDE SEQUENCE [LARGE SCALE GENOMIC DNA]</scope>
    <source>
        <strain evidence="5">cv. UFG-1</strain>
    </source>
</reference>
<feature type="compositionally biased region" description="Basic residues" evidence="2">
    <location>
        <begin position="15"/>
        <end position="29"/>
    </location>
</feature>
<dbReference type="STRING" id="429701.A0A2G9HCT3"/>
<feature type="region of interest" description="Disordered" evidence="2">
    <location>
        <begin position="80"/>
        <end position="120"/>
    </location>
</feature>
<dbReference type="PROSITE" id="PS50157">
    <property type="entry name" value="ZINC_FINGER_C2H2_2"/>
    <property type="match status" value="1"/>
</dbReference>
<sequence>MALLTFLPEPSPHKNTPKSKRKKKERHHQPSSWDQIKILLTCKQIEDSKVHDPSRTNSVYSSCSDICSFRDVVHGNTRVVHRADNSPGSSSLGQETRLLSKKSSHGSHSSNSVKSGGGGASYTGRGIQLRRLSGCYECHAIVDPSRYPLPRTTVCACSECGEVFPKIESLEHHQAVRHAVSELGPEDSSRNIVEIIFKSSWLKMDNPICNIERILKIHNTQRTIQRFEDYRDAVKTRANSNAKRNARCAADGNELLRFHCATLTCSLGEGGSSSLCGSIPACGVCTIIRHGFQGSKINGIRTTASSGRAHDCLGGSDTRRAMLVCRVIAGRVKRVTEDPAGVDDDEGGASPAGGACDSVAGCAGVYSNLEELYVFSSRAILPCFVVVYKSLEC</sequence>
<dbReference type="GO" id="GO:0008270">
    <property type="term" value="F:zinc ion binding"/>
    <property type="evidence" value="ECO:0007669"/>
    <property type="project" value="UniProtKB-KW"/>
</dbReference>
<keyword evidence="1" id="KW-0479">Metal-binding</keyword>
<feature type="domain" description="C2H2-type" evidence="3">
    <location>
        <begin position="155"/>
        <end position="183"/>
    </location>
</feature>
<evidence type="ECO:0000259" key="3">
    <source>
        <dbReference type="PROSITE" id="PS50157"/>
    </source>
</evidence>
<dbReference type="PANTHER" id="PTHR31681">
    <property type="entry name" value="C2H2-LIKE ZINC FINGER PROTEIN"/>
    <property type="match status" value="1"/>
</dbReference>
<dbReference type="Gene3D" id="3.90.228.10">
    <property type="match status" value="1"/>
</dbReference>
<keyword evidence="1" id="KW-0863">Zinc-finger</keyword>
<name>A0A2G9HCT3_9LAMI</name>
<gene>
    <name evidence="4" type="ORF">CDL12_12013</name>
</gene>